<dbReference type="Proteomes" id="UP000035680">
    <property type="component" value="Unassembled WGS sequence"/>
</dbReference>
<evidence type="ECO:0000313" key="1">
    <source>
        <dbReference type="Proteomes" id="UP000035680"/>
    </source>
</evidence>
<proteinExistence type="predicted"/>
<dbReference type="STRING" id="75913.A0A0K0F4B7"/>
<keyword evidence="1" id="KW-1185">Reference proteome</keyword>
<dbReference type="AlphaFoldDB" id="A0A0K0F4B7"/>
<reference evidence="1" key="1">
    <citation type="submission" date="2014-07" db="EMBL/GenBank/DDBJ databases">
        <authorList>
            <person name="Martin A.A"/>
            <person name="De Silva N."/>
        </authorList>
    </citation>
    <scope>NUCLEOTIDE SEQUENCE</scope>
</reference>
<evidence type="ECO:0000313" key="2">
    <source>
        <dbReference type="WBParaSite" id="SVE_0365300.1"/>
    </source>
</evidence>
<accession>A0A0K0F4B7</accession>
<organism evidence="1 2">
    <name type="scientific">Strongyloides venezuelensis</name>
    <name type="common">Threadworm</name>
    <dbReference type="NCBI Taxonomy" id="75913"/>
    <lineage>
        <taxon>Eukaryota</taxon>
        <taxon>Metazoa</taxon>
        <taxon>Ecdysozoa</taxon>
        <taxon>Nematoda</taxon>
        <taxon>Chromadorea</taxon>
        <taxon>Rhabditida</taxon>
        <taxon>Tylenchina</taxon>
        <taxon>Panagrolaimomorpha</taxon>
        <taxon>Strongyloidoidea</taxon>
        <taxon>Strongyloididae</taxon>
        <taxon>Strongyloides</taxon>
    </lineage>
</organism>
<protein>
    <submittedName>
        <fullName evidence="2">2O16 (inferred by orthology to a C. elegans protein)</fullName>
    </submittedName>
</protein>
<reference evidence="2" key="2">
    <citation type="submission" date="2015-08" db="UniProtKB">
        <authorList>
            <consortium name="WormBaseParasite"/>
        </authorList>
    </citation>
    <scope>IDENTIFICATION</scope>
</reference>
<dbReference type="WBParaSite" id="SVE_0365300.1">
    <property type="protein sequence ID" value="SVE_0365300.1"/>
    <property type="gene ID" value="SVE_0365300"/>
</dbReference>
<name>A0A0K0F4B7_STRVS</name>
<sequence length="249" mass="29613">MLKNIFNIACTRRLSYFASNLPNSTGILPPNINIGNLREPIDKPIVNEDKSCVLPGYYHNVEIYSFPELNPKIVEAPTLLNILDKIDPSLNEDASKEIEEPNKKISPLHCAPRIMTIRKKKMKKFKRRKRYDRDFFKYQKYHRQKKMKAERKFRQQMALLVKDMEEFDPMEYVKKTIETAKLEWSSTVAPTGRKKYPHWSQLMELEEVYGVTKDKHIDKRYGYPTEEDARKLEQMTKEYLEGYVKKKKE</sequence>